<evidence type="ECO:0000256" key="1">
    <source>
        <dbReference type="SAM" id="MobiDB-lite"/>
    </source>
</evidence>
<reference evidence="5" key="1">
    <citation type="submission" date="2017-02" db="UniProtKB">
        <authorList>
            <consortium name="WormBaseParasite"/>
        </authorList>
    </citation>
    <scope>IDENTIFICATION</scope>
</reference>
<dbReference type="Gene3D" id="1.25.40.180">
    <property type="match status" value="2"/>
</dbReference>
<feature type="region of interest" description="Disordered" evidence="1">
    <location>
        <begin position="212"/>
        <end position="240"/>
    </location>
</feature>
<dbReference type="InterPro" id="IPR003891">
    <property type="entry name" value="Initiation_fac_eIF4g_MI"/>
</dbReference>
<feature type="compositionally biased region" description="Polar residues" evidence="1">
    <location>
        <begin position="595"/>
        <end position="611"/>
    </location>
</feature>
<feature type="compositionally biased region" description="Basic and acidic residues" evidence="1">
    <location>
        <begin position="89"/>
        <end position="102"/>
    </location>
</feature>
<dbReference type="SUPFAM" id="SSF48371">
    <property type="entry name" value="ARM repeat"/>
    <property type="match status" value="2"/>
</dbReference>
<dbReference type="Pfam" id="PF02847">
    <property type="entry name" value="MA3"/>
    <property type="match status" value="1"/>
</dbReference>
<evidence type="ECO:0000313" key="5">
    <source>
        <dbReference type="WBParaSite" id="HNAJ_0001320601-mRNA-1"/>
    </source>
</evidence>
<gene>
    <name evidence="3" type="ORF">HNAJ_LOCUS13180</name>
</gene>
<dbReference type="WBParaSite" id="HNAJ_0001320601-mRNA-1">
    <property type="protein sequence ID" value="HNAJ_0001320601-mRNA-1"/>
    <property type="gene ID" value="HNAJ_0001320601"/>
</dbReference>
<dbReference type="AlphaFoldDB" id="A0A0R3TZA7"/>
<dbReference type="EMBL" id="UZAE01015080">
    <property type="protein sequence ID" value="VDO15173.1"/>
    <property type="molecule type" value="Genomic_DNA"/>
</dbReference>
<dbReference type="OrthoDB" id="514777at2759"/>
<accession>A0A0R3TZA7</accession>
<name>A0A0R3TZA7_RODNA</name>
<organism evidence="5">
    <name type="scientific">Rodentolepis nana</name>
    <name type="common">Dwarf tapeworm</name>
    <name type="synonym">Hymenolepis nana</name>
    <dbReference type="NCBI Taxonomy" id="102285"/>
    <lineage>
        <taxon>Eukaryota</taxon>
        <taxon>Metazoa</taxon>
        <taxon>Spiralia</taxon>
        <taxon>Lophotrochozoa</taxon>
        <taxon>Platyhelminthes</taxon>
        <taxon>Cestoda</taxon>
        <taxon>Eucestoda</taxon>
        <taxon>Cyclophyllidea</taxon>
        <taxon>Hymenolepididae</taxon>
        <taxon>Rodentolepis</taxon>
    </lineage>
</organism>
<feature type="region of interest" description="Disordered" evidence="1">
    <location>
        <begin position="1"/>
        <end position="188"/>
    </location>
</feature>
<feature type="domain" description="MI" evidence="2">
    <location>
        <begin position="622"/>
        <end position="747"/>
    </location>
</feature>
<evidence type="ECO:0000313" key="3">
    <source>
        <dbReference type="EMBL" id="VDO15173.1"/>
    </source>
</evidence>
<dbReference type="InterPro" id="IPR016024">
    <property type="entry name" value="ARM-type_fold"/>
</dbReference>
<feature type="compositionally biased region" description="Polar residues" evidence="1">
    <location>
        <begin position="7"/>
        <end position="36"/>
    </location>
</feature>
<dbReference type="Proteomes" id="UP000278807">
    <property type="component" value="Unassembled WGS sequence"/>
</dbReference>
<keyword evidence="4" id="KW-1185">Reference proteome</keyword>
<feature type="compositionally biased region" description="Polar residues" evidence="1">
    <location>
        <begin position="220"/>
        <end position="230"/>
    </location>
</feature>
<sequence>MSRMPHPQNTVMNYGQFMNQQIPQRASSVQPVSNKGKTLDIIDPATKQRVDLENINSRKAQTPETESTPAATASVPITIKTPPPASSEGEPKLEAIEQKQESPHQSVGFTIDSDGDECSSRDATEKDDEDDKSSSRVSPSPLQEVSEASAASEYVNSQKEQSDTESQNEESDMPPPSPPNGSQMTESFSTGNIQKYNREQLISIRSATDFNAMPMPPLSSHATIGCNQGKSRGGRKPMNNAGQKRILNFNTNVKLDEVNNAYVPSQFAKHDKKEEDGENKEELRKNIMFTLNHATGAGVGYCVEEIKKLNIKSEENVDMLVGILVNKCRDRNFREPYAKLIKALMELKIAGFGEKLLKKFHDHVSTPLASYIKECNAGIDKKIAESKDDKVKKMFEEDRESTLVKSRDQFLSIVEFFSYLGAVEVVPFKTYQDALKNFLKPKSQDEVTELIACLKISGEWLEKKNISFFKTCMNALDNCTKTIKIESHVRFSIDDLKELRARGWKKQVPVQYQSGSSQTQQQNTYGRRISTTNRPPIQQQQQQSSNRVNDARTTIDATNLTMSGSGSRQNFLGPPRVWSQGSNAHRRSNAPDAISRTNSNTNRQRTQASASAVVTSQPAVNTEGIQIDERLTVSGARRDFIDVFSNSENPDIDLQLKDELKPEFVQSCLCLAIEAKASERAMLVNILTHICSKNQLTFEQLAKGFEDSIQFALEQDLPKVGEYFGELMSAAITPKFVNFSKLAEEFNKLEEDSYKREALARCAKVASGRIGENEVAKELGKTLAAGLPWGDDQYFKKPDFLKRYGLEFITNVAPAPASVAPTTSNPAPANAWRDAKPNTQRGAGDPAVIEQINDCLRNKNYANLVSLCSQYSKSKGSEKYLKQILTSSRGSKAIEPLLPAVKLFIEHENEKKFLSSLQSYVDKNTLGLWHQALIQNKLISSEALNSHINKKPV</sequence>
<evidence type="ECO:0000259" key="2">
    <source>
        <dbReference type="PROSITE" id="PS51366"/>
    </source>
</evidence>
<dbReference type="PANTHER" id="PTHR23253">
    <property type="entry name" value="EUKARYOTIC TRANSLATION INITIATION FACTOR 4 GAMMA"/>
    <property type="match status" value="1"/>
</dbReference>
<feature type="region of interest" description="Disordered" evidence="1">
    <location>
        <begin position="510"/>
        <end position="611"/>
    </location>
</feature>
<reference evidence="3 4" key="2">
    <citation type="submission" date="2018-11" db="EMBL/GenBank/DDBJ databases">
        <authorList>
            <consortium name="Pathogen Informatics"/>
        </authorList>
    </citation>
    <scope>NUCLEOTIDE SEQUENCE [LARGE SCALE GENOMIC DNA]</scope>
</reference>
<feature type="compositionally biased region" description="Polar residues" evidence="1">
    <location>
        <begin position="544"/>
        <end position="570"/>
    </location>
</feature>
<dbReference type="STRING" id="102285.A0A0R3TZA7"/>
<protein>
    <submittedName>
        <fullName evidence="5">MI domain-containing protein</fullName>
    </submittedName>
</protein>
<feature type="compositionally biased region" description="Low complexity" evidence="1">
    <location>
        <begin position="60"/>
        <end position="74"/>
    </location>
</feature>
<feature type="compositionally biased region" description="Low complexity" evidence="1">
    <location>
        <begin position="511"/>
        <end position="526"/>
    </location>
</feature>
<proteinExistence type="predicted"/>
<evidence type="ECO:0000313" key="4">
    <source>
        <dbReference type="Proteomes" id="UP000278807"/>
    </source>
</evidence>
<dbReference type="PROSITE" id="PS51366">
    <property type="entry name" value="MI"/>
    <property type="match status" value="1"/>
</dbReference>